<dbReference type="EMBL" id="CAESAP020000110">
    <property type="protein sequence ID" value="CAB5497273.1"/>
    <property type="molecule type" value="Genomic_DNA"/>
</dbReference>
<name>A0ACA8ZNM2_9GAMM</name>
<reference evidence="1" key="1">
    <citation type="submission" date="2020-05" db="EMBL/GenBank/DDBJ databases">
        <authorList>
            <person name="Petersen J."/>
            <person name="Sayavedra L."/>
        </authorList>
    </citation>
    <scope>NUCLEOTIDE SEQUENCE</scope>
    <source>
        <strain evidence="1">B azoricus SOX Menez Gwen</strain>
    </source>
</reference>
<comment type="caution">
    <text evidence="1">The sequence shown here is derived from an EMBL/GenBank/DDBJ whole genome shotgun (WGS) entry which is preliminary data.</text>
</comment>
<proteinExistence type="predicted"/>
<gene>
    <name evidence="1" type="ORF">AZO1586R_571</name>
</gene>
<evidence type="ECO:0000313" key="1">
    <source>
        <dbReference type="EMBL" id="CAB5497273.1"/>
    </source>
</evidence>
<evidence type="ECO:0000313" key="2">
    <source>
        <dbReference type="Proteomes" id="UP000635628"/>
    </source>
</evidence>
<accession>A0ACA8ZNM2</accession>
<keyword evidence="2" id="KW-1185">Reference proteome</keyword>
<feature type="non-terminal residue" evidence="1">
    <location>
        <position position="32"/>
    </location>
</feature>
<organism evidence="1 2">
    <name type="scientific">Bathymodiolus azoricus thioautotrophic gill symbiont</name>
    <dbReference type="NCBI Taxonomy" id="235205"/>
    <lineage>
        <taxon>Bacteria</taxon>
        <taxon>Pseudomonadati</taxon>
        <taxon>Pseudomonadota</taxon>
        <taxon>Gammaproteobacteria</taxon>
        <taxon>sulfur-oxidizing symbionts</taxon>
    </lineage>
</organism>
<dbReference type="Proteomes" id="UP000635628">
    <property type="component" value="Unassembled WGS sequence"/>
</dbReference>
<protein>
    <submittedName>
        <fullName evidence="1">Uncharacterized protein</fullName>
    </submittedName>
</protein>
<sequence>MLATEPIEVYGLRWEIETIFGCLKGRGFNLEE</sequence>